<sequence length="67" mass="7390">MRWIVPALAVLLLMPPVLGLFDRPATVFGLPLLPVYMFAVWAAAIGLCAAMSRRALPHRQRPERPGP</sequence>
<organism evidence="2 3">
    <name type="scientific">Roseitalea porphyridii</name>
    <dbReference type="NCBI Taxonomy" id="1852022"/>
    <lineage>
        <taxon>Bacteria</taxon>
        <taxon>Pseudomonadati</taxon>
        <taxon>Pseudomonadota</taxon>
        <taxon>Alphaproteobacteria</taxon>
        <taxon>Hyphomicrobiales</taxon>
        <taxon>Ahrensiaceae</taxon>
        <taxon>Roseitalea</taxon>
    </lineage>
</organism>
<proteinExistence type="predicted"/>
<dbReference type="Proteomes" id="UP000293719">
    <property type="component" value="Chromosome"/>
</dbReference>
<reference evidence="2 3" key="1">
    <citation type="journal article" date="2017" name="Int. J. Syst. Evol. Microbiol.">
        <title>Roseitalea porphyridii gen. nov., sp. nov., isolated from a red alga, and reclassification of Hoeflea suaedae Chung et al. 2013 as Pseudohoeflea suaedae gen. nov., comb. nov.</title>
        <authorList>
            <person name="Hyeon J.W."/>
            <person name="Jeong S.E."/>
            <person name="Baek K."/>
            <person name="Jeon C.O."/>
        </authorList>
    </citation>
    <scope>NUCLEOTIDE SEQUENCE [LARGE SCALE GENOMIC DNA]</scope>
    <source>
        <strain evidence="2 3">MA7-20</strain>
    </source>
</reference>
<feature type="transmembrane region" description="Helical" evidence="1">
    <location>
        <begin position="35"/>
        <end position="52"/>
    </location>
</feature>
<evidence type="ECO:0000256" key="1">
    <source>
        <dbReference type="SAM" id="Phobius"/>
    </source>
</evidence>
<dbReference type="OrthoDB" id="8456596at2"/>
<protein>
    <recommendedName>
        <fullName evidence="4">DUF3311 domain-containing protein</fullName>
    </recommendedName>
</protein>
<gene>
    <name evidence="2" type="ORF">E0E05_14220</name>
</gene>
<keyword evidence="1" id="KW-1133">Transmembrane helix</keyword>
<dbReference type="KEGG" id="rpod:E0E05_14220"/>
<keyword evidence="1" id="KW-0812">Transmembrane</keyword>
<accession>A0A4P6V529</accession>
<evidence type="ECO:0000313" key="3">
    <source>
        <dbReference type="Proteomes" id="UP000293719"/>
    </source>
</evidence>
<dbReference type="AlphaFoldDB" id="A0A4P6V529"/>
<keyword evidence="3" id="KW-1185">Reference proteome</keyword>
<evidence type="ECO:0000313" key="2">
    <source>
        <dbReference type="EMBL" id="QBK32415.1"/>
    </source>
</evidence>
<name>A0A4P6V529_9HYPH</name>
<keyword evidence="1" id="KW-0472">Membrane</keyword>
<dbReference type="EMBL" id="CP036532">
    <property type="protein sequence ID" value="QBK32415.1"/>
    <property type="molecule type" value="Genomic_DNA"/>
</dbReference>
<evidence type="ECO:0008006" key="4">
    <source>
        <dbReference type="Google" id="ProtNLM"/>
    </source>
</evidence>